<proteinExistence type="predicted"/>
<organism evidence="1 2">
    <name type="scientific">Smallanthus sonchifolius</name>
    <dbReference type="NCBI Taxonomy" id="185202"/>
    <lineage>
        <taxon>Eukaryota</taxon>
        <taxon>Viridiplantae</taxon>
        <taxon>Streptophyta</taxon>
        <taxon>Embryophyta</taxon>
        <taxon>Tracheophyta</taxon>
        <taxon>Spermatophyta</taxon>
        <taxon>Magnoliopsida</taxon>
        <taxon>eudicotyledons</taxon>
        <taxon>Gunneridae</taxon>
        <taxon>Pentapetalae</taxon>
        <taxon>asterids</taxon>
        <taxon>campanulids</taxon>
        <taxon>Asterales</taxon>
        <taxon>Asteraceae</taxon>
        <taxon>Asteroideae</taxon>
        <taxon>Heliantheae alliance</taxon>
        <taxon>Millerieae</taxon>
        <taxon>Smallanthus</taxon>
    </lineage>
</organism>
<dbReference type="EMBL" id="CM042041">
    <property type="protein sequence ID" value="KAI3712640.1"/>
    <property type="molecule type" value="Genomic_DNA"/>
</dbReference>
<reference evidence="1 2" key="2">
    <citation type="journal article" date="2022" name="Mol. Ecol. Resour.">
        <title>The genomes of chicory, endive, great burdock and yacon provide insights into Asteraceae paleo-polyploidization history and plant inulin production.</title>
        <authorList>
            <person name="Fan W."/>
            <person name="Wang S."/>
            <person name="Wang H."/>
            <person name="Wang A."/>
            <person name="Jiang F."/>
            <person name="Liu H."/>
            <person name="Zhao H."/>
            <person name="Xu D."/>
            <person name="Zhang Y."/>
        </authorList>
    </citation>
    <scope>NUCLEOTIDE SEQUENCE [LARGE SCALE GENOMIC DNA]</scope>
    <source>
        <strain evidence="2">cv. Yunnan</strain>
        <tissue evidence="1">Leaves</tissue>
    </source>
</reference>
<evidence type="ECO:0000313" key="1">
    <source>
        <dbReference type="EMBL" id="KAI3712640.1"/>
    </source>
</evidence>
<keyword evidence="2" id="KW-1185">Reference proteome</keyword>
<accession>A0ACB9ARS9</accession>
<reference evidence="2" key="1">
    <citation type="journal article" date="2022" name="Mol. Ecol. Resour.">
        <title>The genomes of chicory, endive, great burdock and yacon provide insights into Asteraceae palaeo-polyploidization history and plant inulin production.</title>
        <authorList>
            <person name="Fan W."/>
            <person name="Wang S."/>
            <person name="Wang H."/>
            <person name="Wang A."/>
            <person name="Jiang F."/>
            <person name="Liu H."/>
            <person name="Zhao H."/>
            <person name="Xu D."/>
            <person name="Zhang Y."/>
        </authorList>
    </citation>
    <scope>NUCLEOTIDE SEQUENCE [LARGE SCALE GENOMIC DNA]</scope>
    <source>
        <strain evidence="2">cv. Yunnan</strain>
    </source>
</reference>
<protein>
    <submittedName>
        <fullName evidence="1">Uncharacterized protein</fullName>
    </submittedName>
</protein>
<dbReference type="Proteomes" id="UP001056120">
    <property type="component" value="Linkage Group LG24"/>
</dbReference>
<sequence>MDLGVGRGSTSLSELQVISRLTAGWRGDFSIGGWFDLVLLVGDGIMEIVFGRERVFLRERRSKSGDFRLGVAGWRTGRPLMSETVVVGCVATSFDSSNLESEEHMIDEFLEGNGFDEARICHG</sequence>
<comment type="caution">
    <text evidence="1">The sequence shown here is derived from an EMBL/GenBank/DDBJ whole genome shotgun (WGS) entry which is preliminary data.</text>
</comment>
<name>A0ACB9ARS9_9ASTR</name>
<evidence type="ECO:0000313" key="2">
    <source>
        <dbReference type="Proteomes" id="UP001056120"/>
    </source>
</evidence>
<gene>
    <name evidence="1" type="ORF">L1987_71200</name>
</gene>